<dbReference type="Pfam" id="PF00078">
    <property type="entry name" value="RVT_1"/>
    <property type="match status" value="1"/>
</dbReference>
<keyword evidence="3" id="KW-1185">Reference proteome</keyword>
<evidence type="ECO:0000313" key="2">
    <source>
        <dbReference type="EMBL" id="KAF2881323.1"/>
    </source>
</evidence>
<dbReference type="EMBL" id="VTPC01090755">
    <property type="protein sequence ID" value="KAF2881323.1"/>
    <property type="molecule type" value="Genomic_DNA"/>
</dbReference>
<sequence length="407" mass="45110">MYIFDVKPVLDNDGHYGYLLVVAAAIGAVELVIGGAAEDGPCNEAVSDLVVPVSVKYGIMSSGIDGLHSQHLKDLSSIGRKTEMCNYRDSIGEFLRPKQLGYGTKRGCEAAVDCCRIFIHQNTDTPKVLLKIDFRNAFNTVERNEMLKCVKDRIPKLYNILFQCYSKSSQLFFGEKRILSQVGAQQGDPAGPLLFCLVIQAVIENLNSELNIFYLDDRTLGGDKNTAAIEIINVIDRSIEVAFESISNISFDEQQVCIASLLIKFGGLGLRKGSDIMMPAFLASVNSVLGLITLMLQNITNETCIAFYPEALMEWQSVYSSSFPPVVSTQRNWDEINIAFQLNSLQFSNDSQMSRFKALQVKESNAWLTVPSTKSIGILLDNSVFRIGIALRYGCRICMQHHLPVVS</sequence>
<dbReference type="InterPro" id="IPR000477">
    <property type="entry name" value="RT_dom"/>
</dbReference>
<dbReference type="OrthoDB" id="6753776at2759"/>
<protein>
    <recommendedName>
        <fullName evidence="1">Reverse transcriptase domain-containing protein</fullName>
    </recommendedName>
</protein>
<reference evidence="2" key="1">
    <citation type="submission" date="2019-08" db="EMBL/GenBank/DDBJ databases">
        <title>The genome of the North American firefly Photinus pyralis.</title>
        <authorList>
            <consortium name="Photinus pyralis genome working group"/>
            <person name="Fallon T.R."/>
            <person name="Sander Lower S.E."/>
            <person name="Weng J.-K."/>
        </authorList>
    </citation>
    <scope>NUCLEOTIDE SEQUENCE</scope>
    <source>
        <strain evidence="2">TRF0915ILg1</strain>
        <tissue evidence="2">Whole body</tissue>
    </source>
</reference>
<dbReference type="Proteomes" id="UP000801492">
    <property type="component" value="Unassembled WGS sequence"/>
</dbReference>
<evidence type="ECO:0000313" key="3">
    <source>
        <dbReference type="Proteomes" id="UP000801492"/>
    </source>
</evidence>
<organism evidence="2 3">
    <name type="scientific">Ignelater luminosus</name>
    <name type="common">Cucubano</name>
    <name type="synonym">Pyrophorus luminosus</name>
    <dbReference type="NCBI Taxonomy" id="2038154"/>
    <lineage>
        <taxon>Eukaryota</taxon>
        <taxon>Metazoa</taxon>
        <taxon>Ecdysozoa</taxon>
        <taxon>Arthropoda</taxon>
        <taxon>Hexapoda</taxon>
        <taxon>Insecta</taxon>
        <taxon>Pterygota</taxon>
        <taxon>Neoptera</taxon>
        <taxon>Endopterygota</taxon>
        <taxon>Coleoptera</taxon>
        <taxon>Polyphaga</taxon>
        <taxon>Elateriformia</taxon>
        <taxon>Elateroidea</taxon>
        <taxon>Elateridae</taxon>
        <taxon>Agrypninae</taxon>
        <taxon>Pyrophorini</taxon>
        <taxon>Ignelater</taxon>
    </lineage>
</organism>
<gene>
    <name evidence="2" type="ORF">ILUMI_24853</name>
</gene>
<feature type="domain" description="Reverse transcriptase" evidence="1">
    <location>
        <begin position="1"/>
        <end position="270"/>
    </location>
</feature>
<proteinExistence type="predicted"/>
<dbReference type="PANTHER" id="PTHR48462:SF1">
    <property type="entry name" value="PROTEIN, PUTATIVE-RELATED"/>
    <property type="match status" value="1"/>
</dbReference>
<evidence type="ECO:0000259" key="1">
    <source>
        <dbReference type="PROSITE" id="PS50878"/>
    </source>
</evidence>
<dbReference type="PROSITE" id="PS50878">
    <property type="entry name" value="RT_POL"/>
    <property type="match status" value="1"/>
</dbReference>
<accession>A0A8K0G0H8</accession>
<comment type="caution">
    <text evidence="2">The sequence shown here is derived from an EMBL/GenBank/DDBJ whole genome shotgun (WGS) entry which is preliminary data.</text>
</comment>
<dbReference type="PANTHER" id="PTHR48462">
    <property type="entry name" value="PROTEIN, PUTATIVE-RELATED"/>
    <property type="match status" value="1"/>
</dbReference>
<name>A0A8K0G0H8_IGNLU</name>
<dbReference type="AlphaFoldDB" id="A0A8K0G0H8"/>